<gene>
    <name evidence="11" type="ORF">QYE76_007808</name>
</gene>
<dbReference type="InterPro" id="IPR001841">
    <property type="entry name" value="Znf_RING"/>
</dbReference>
<dbReference type="PROSITE" id="PS50089">
    <property type="entry name" value="ZF_RING_2"/>
    <property type="match status" value="1"/>
</dbReference>
<dbReference type="GO" id="GO:0008270">
    <property type="term" value="F:zinc ion binding"/>
    <property type="evidence" value="ECO:0007669"/>
    <property type="project" value="UniProtKB-KW"/>
</dbReference>
<feature type="region of interest" description="Disordered" evidence="9">
    <location>
        <begin position="321"/>
        <end position="392"/>
    </location>
</feature>
<dbReference type="PANTHER" id="PTHR15710:SF238">
    <property type="entry name" value="RING-TYPE E3 UBIQUITIN TRANSFERASE"/>
    <property type="match status" value="1"/>
</dbReference>
<reference evidence="11" key="1">
    <citation type="submission" date="2023-07" db="EMBL/GenBank/DDBJ databases">
        <title>A chromosome-level genome assembly of Lolium multiflorum.</title>
        <authorList>
            <person name="Chen Y."/>
            <person name="Copetti D."/>
            <person name="Kolliker R."/>
            <person name="Studer B."/>
        </authorList>
    </citation>
    <scope>NUCLEOTIDE SEQUENCE</scope>
    <source>
        <strain evidence="11">02402/16</strain>
        <tissue evidence="11">Leaf</tissue>
    </source>
</reference>
<dbReference type="SMART" id="SM00184">
    <property type="entry name" value="RING"/>
    <property type="match status" value="1"/>
</dbReference>
<evidence type="ECO:0000313" key="11">
    <source>
        <dbReference type="EMBL" id="KAK1596767.1"/>
    </source>
</evidence>
<evidence type="ECO:0000256" key="8">
    <source>
        <dbReference type="PROSITE-ProRule" id="PRU00175"/>
    </source>
</evidence>
<evidence type="ECO:0000256" key="7">
    <source>
        <dbReference type="ARBA" id="ARBA00022833"/>
    </source>
</evidence>
<protein>
    <recommendedName>
        <fullName evidence="2">RING-type E3 ubiquitin transferase</fullName>
        <ecNumber evidence="2">2.3.2.27</ecNumber>
    </recommendedName>
</protein>
<proteinExistence type="predicted"/>
<dbReference type="GO" id="GO:0061630">
    <property type="term" value="F:ubiquitin protein ligase activity"/>
    <property type="evidence" value="ECO:0007669"/>
    <property type="project" value="UniProtKB-EC"/>
</dbReference>
<dbReference type="InterPro" id="IPR039525">
    <property type="entry name" value="RNF126-like_zinc-ribbon"/>
</dbReference>
<dbReference type="EC" id="2.3.2.27" evidence="2"/>
<feature type="compositionally biased region" description="Polar residues" evidence="9">
    <location>
        <begin position="343"/>
        <end position="362"/>
    </location>
</feature>
<comment type="caution">
    <text evidence="11">The sequence shown here is derived from an EMBL/GenBank/DDBJ whole genome shotgun (WGS) entry which is preliminary data.</text>
</comment>
<keyword evidence="3" id="KW-0808">Transferase</keyword>
<dbReference type="EMBL" id="JAUUTY010000645">
    <property type="protein sequence ID" value="KAK1596767.1"/>
    <property type="molecule type" value="Genomic_DNA"/>
</dbReference>
<evidence type="ECO:0000256" key="3">
    <source>
        <dbReference type="ARBA" id="ARBA00022679"/>
    </source>
</evidence>
<keyword evidence="6" id="KW-0833">Ubl conjugation pathway</keyword>
<keyword evidence="7" id="KW-0862">Zinc</keyword>
<evidence type="ECO:0000256" key="1">
    <source>
        <dbReference type="ARBA" id="ARBA00000900"/>
    </source>
</evidence>
<evidence type="ECO:0000313" key="12">
    <source>
        <dbReference type="Proteomes" id="UP001231189"/>
    </source>
</evidence>
<feature type="domain" description="RING-type" evidence="10">
    <location>
        <begin position="274"/>
        <end position="315"/>
    </location>
</feature>
<dbReference type="Pfam" id="PF13639">
    <property type="entry name" value="zf-RING_2"/>
    <property type="match status" value="1"/>
</dbReference>
<dbReference type="Proteomes" id="UP001231189">
    <property type="component" value="Unassembled WGS sequence"/>
</dbReference>
<dbReference type="GO" id="GO:0005737">
    <property type="term" value="C:cytoplasm"/>
    <property type="evidence" value="ECO:0007669"/>
    <property type="project" value="TreeGrafter"/>
</dbReference>
<dbReference type="AlphaFoldDB" id="A0AAD8Q6N4"/>
<name>A0AAD8Q6N4_LOLMU</name>
<keyword evidence="12" id="KW-1185">Reference proteome</keyword>
<feature type="compositionally biased region" description="Acidic residues" evidence="9">
    <location>
        <begin position="101"/>
        <end position="114"/>
    </location>
</feature>
<evidence type="ECO:0000256" key="6">
    <source>
        <dbReference type="ARBA" id="ARBA00022786"/>
    </source>
</evidence>
<evidence type="ECO:0000256" key="2">
    <source>
        <dbReference type="ARBA" id="ARBA00012483"/>
    </source>
</evidence>
<feature type="region of interest" description="Disordered" evidence="9">
    <location>
        <begin position="162"/>
        <end position="188"/>
    </location>
</feature>
<dbReference type="GO" id="GO:0016567">
    <property type="term" value="P:protein ubiquitination"/>
    <property type="evidence" value="ECO:0007669"/>
    <property type="project" value="TreeGrafter"/>
</dbReference>
<feature type="region of interest" description="Disordered" evidence="9">
    <location>
        <begin position="67"/>
        <end position="115"/>
    </location>
</feature>
<dbReference type="PANTHER" id="PTHR15710">
    <property type="entry name" value="E3 UBIQUITIN-PROTEIN LIGASE PRAJA"/>
    <property type="match status" value="1"/>
</dbReference>
<dbReference type="InterPro" id="IPR013083">
    <property type="entry name" value="Znf_RING/FYVE/PHD"/>
</dbReference>
<evidence type="ECO:0000256" key="5">
    <source>
        <dbReference type="ARBA" id="ARBA00022771"/>
    </source>
</evidence>
<keyword evidence="4" id="KW-0479">Metal-binding</keyword>
<dbReference type="SUPFAM" id="SSF57850">
    <property type="entry name" value="RING/U-box"/>
    <property type="match status" value="1"/>
</dbReference>
<organism evidence="11 12">
    <name type="scientific">Lolium multiflorum</name>
    <name type="common">Italian ryegrass</name>
    <name type="synonym">Lolium perenne subsp. multiflorum</name>
    <dbReference type="NCBI Taxonomy" id="4521"/>
    <lineage>
        <taxon>Eukaryota</taxon>
        <taxon>Viridiplantae</taxon>
        <taxon>Streptophyta</taxon>
        <taxon>Embryophyta</taxon>
        <taxon>Tracheophyta</taxon>
        <taxon>Spermatophyta</taxon>
        <taxon>Magnoliopsida</taxon>
        <taxon>Liliopsida</taxon>
        <taxon>Poales</taxon>
        <taxon>Poaceae</taxon>
        <taxon>BOP clade</taxon>
        <taxon>Pooideae</taxon>
        <taxon>Poodae</taxon>
        <taxon>Poeae</taxon>
        <taxon>Poeae Chloroplast Group 2 (Poeae type)</taxon>
        <taxon>Loliodinae</taxon>
        <taxon>Loliinae</taxon>
        <taxon>Lolium</taxon>
    </lineage>
</organism>
<evidence type="ECO:0000256" key="4">
    <source>
        <dbReference type="ARBA" id="ARBA00022723"/>
    </source>
</evidence>
<dbReference type="Pfam" id="PF14369">
    <property type="entry name" value="Zn_ribbon_19"/>
    <property type="match status" value="1"/>
</dbReference>
<evidence type="ECO:0000259" key="10">
    <source>
        <dbReference type="PROSITE" id="PS50089"/>
    </source>
</evidence>
<comment type="catalytic activity">
    <reaction evidence="1">
        <text>S-ubiquitinyl-[E2 ubiquitin-conjugating enzyme]-L-cysteine + [acceptor protein]-L-lysine = [E2 ubiquitin-conjugating enzyme]-L-cysteine + N(6)-ubiquitinyl-[acceptor protein]-L-lysine.</text>
        <dbReference type="EC" id="2.3.2.27"/>
    </reaction>
</comment>
<evidence type="ECO:0000256" key="9">
    <source>
        <dbReference type="SAM" id="MobiDB-lite"/>
    </source>
</evidence>
<sequence>MEEAQETRYWCHNCEEVVVPVEPEKKCPDCDGGFVEEMGSEDFEPSMNVRSEQNLSLWAPLLLGMMGGSSRRSRPHRDMMDSSSDEEEGRQARIRRALRDTDDEDEEEDDDDSDRELQDLIRRRRRRGSSLVRLLQTLRDDLRGLDDIGRDRDRGLEGLRERRERERARRDRERERERARERDRGRERTESVILINSNNEAIILQGTFGPNGNQEHSSNTNTGVSLGDYFLGPGLDLLLQRLADSDLNRSGTPPAKKESVAALPTVNIQEVLGCTVCLEEFEMGTEAKEMPCQHKFHTSCILPWLELHSSCPVCRFQLPTEESKNPCESGSGGGTVSADGDNAESSSSDVEGTDHNGGSQPGSPIFPGNVSDSDIRSALDALFPNQSSSSES</sequence>
<keyword evidence="5 8" id="KW-0863">Zinc-finger</keyword>
<accession>A0AAD8Q6N4</accession>
<dbReference type="Gene3D" id="3.30.40.10">
    <property type="entry name" value="Zinc/RING finger domain, C3HC4 (zinc finger)"/>
    <property type="match status" value="1"/>
</dbReference>
<dbReference type="FunFam" id="3.30.40.10:FF:000022">
    <property type="entry name" value="E3 ubiquitin-protein ligase RING1-like"/>
    <property type="match status" value="1"/>
</dbReference>